<comment type="caution">
    <text evidence="2">The sequence shown here is derived from an EMBL/GenBank/DDBJ whole genome shotgun (WGS) entry which is preliminary data.</text>
</comment>
<dbReference type="Proteomes" id="UP001166674">
    <property type="component" value="Unassembled WGS sequence"/>
</dbReference>
<proteinExistence type="predicted"/>
<feature type="region of interest" description="Disordered" evidence="1">
    <location>
        <begin position="49"/>
        <end position="80"/>
    </location>
</feature>
<reference evidence="2" key="1">
    <citation type="submission" date="2020-03" db="EMBL/GenBank/DDBJ databases">
        <title>Studies in the Genomics of Life Span.</title>
        <authorList>
            <person name="Glass D."/>
        </authorList>
    </citation>
    <scope>NUCLEOTIDE SEQUENCE</scope>
    <source>
        <strain evidence="2">SUZIE</strain>
        <tissue evidence="2">Muscle</tissue>
    </source>
</reference>
<keyword evidence="3" id="KW-1185">Reference proteome</keyword>
<evidence type="ECO:0000256" key="1">
    <source>
        <dbReference type="SAM" id="MobiDB-lite"/>
    </source>
</evidence>
<protein>
    <submittedName>
        <fullName evidence="2">Prickle-like protein 2</fullName>
    </submittedName>
</protein>
<evidence type="ECO:0000313" key="2">
    <source>
        <dbReference type="EMBL" id="MBZ3875912.1"/>
    </source>
</evidence>
<feature type="compositionally biased region" description="Basic and acidic residues" evidence="1">
    <location>
        <begin position="64"/>
        <end position="76"/>
    </location>
</feature>
<sequence length="158" mass="18169">MHSLLSAQQSQEIEGNLHQLGNPIGYRDLQSHGRMHQNFDFDRGIGGSKLPGQEGVRIQPMSEHTQRRTTSGDDKRRFRPHWSRRSHRWCSQSFQESLGQGPRRDLYGQCPRTVSNLALQNAFGERWGPYFIEYDWCSTCSLSSESDNKGFFLGEPIP</sequence>
<name>A0AA41SXS2_SCICA</name>
<organism evidence="2 3">
    <name type="scientific">Sciurus carolinensis</name>
    <name type="common">Eastern gray squirrel</name>
    <dbReference type="NCBI Taxonomy" id="30640"/>
    <lineage>
        <taxon>Eukaryota</taxon>
        <taxon>Metazoa</taxon>
        <taxon>Chordata</taxon>
        <taxon>Craniata</taxon>
        <taxon>Vertebrata</taxon>
        <taxon>Euteleostomi</taxon>
        <taxon>Mammalia</taxon>
        <taxon>Eutheria</taxon>
        <taxon>Euarchontoglires</taxon>
        <taxon>Glires</taxon>
        <taxon>Rodentia</taxon>
        <taxon>Sciuromorpha</taxon>
        <taxon>Sciuridae</taxon>
        <taxon>Sciurinae</taxon>
        <taxon>Sciurini</taxon>
        <taxon>Sciurus</taxon>
    </lineage>
</organism>
<gene>
    <name evidence="2" type="ORF">SUZIE_135310</name>
</gene>
<dbReference type="EMBL" id="JAATJV010262039">
    <property type="protein sequence ID" value="MBZ3875912.1"/>
    <property type="molecule type" value="Genomic_DNA"/>
</dbReference>
<dbReference type="AlphaFoldDB" id="A0AA41SXS2"/>
<accession>A0AA41SXS2</accession>
<evidence type="ECO:0000313" key="3">
    <source>
        <dbReference type="Proteomes" id="UP001166674"/>
    </source>
</evidence>